<dbReference type="InterPro" id="IPR000073">
    <property type="entry name" value="AB_hydrolase_1"/>
</dbReference>
<proteinExistence type="inferred from homology"/>
<dbReference type="AlphaFoldDB" id="A0A9E7EA29"/>
<dbReference type="SUPFAM" id="SSF46785">
    <property type="entry name" value="Winged helix' DNA-binding domain"/>
    <property type="match status" value="1"/>
</dbReference>
<dbReference type="GO" id="GO:0005654">
    <property type="term" value="C:nucleoplasm"/>
    <property type="evidence" value="ECO:0007669"/>
    <property type="project" value="UniProtKB-ARBA"/>
</dbReference>
<dbReference type="InterPro" id="IPR052370">
    <property type="entry name" value="Meta-cleavage_hydrolase"/>
</dbReference>
<keyword evidence="4" id="KW-0804">Transcription</keyword>
<evidence type="ECO:0000256" key="3">
    <source>
        <dbReference type="ARBA" id="ARBA00022478"/>
    </source>
</evidence>
<dbReference type="InterPro" id="IPR036388">
    <property type="entry name" value="WH-like_DNA-bd_sf"/>
</dbReference>
<dbReference type="Proteomes" id="UP001055439">
    <property type="component" value="Chromosome 1"/>
</dbReference>
<dbReference type="GO" id="GO:0005666">
    <property type="term" value="C:RNA polymerase III complex"/>
    <property type="evidence" value="ECO:0007669"/>
    <property type="project" value="InterPro"/>
</dbReference>
<dbReference type="FunFam" id="1.10.10.10:FF:000116">
    <property type="entry name" value="DNA-directed RNA polymerase III subunit RPC6"/>
    <property type="match status" value="1"/>
</dbReference>
<evidence type="ECO:0000256" key="1">
    <source>
        <dbReference type="ARBA" id="ARBA00004123"/>
    </source>
</evidence>
<protein>
    <submittedName>
        <fullName evidence="8">Alpha/beta hydrolase fold</fullName>
    </submittedName>
</protein>
<dbReference type="EMBL" id="CP097502">
    <property type="protein sequence ID" value="URD73345.1"/>
    <property type="molecule type" value="Genomic_DNA"/>
</dbReference>
<reference evidence="8" key="1">
    <citation type="submission" date="2022-05" db="EMBL/GenBank/DDBJ databases">
        <title>The Musa troglodytarum L. genome provides insights into the mechanism of non-climacteric behaviour and enrichment of carotenoids.</title>
        <authorList>
            <person name="Wang J."/>
        </authorList>
    </citation>
    <scope>NUCLEOTIDE SEQUENCE</scope>
    <source>
        <tissue evidence="8">Leaf</tissue>
    </source>
</reference>
<organism evidence="8 9">
    <name type="scientific">Musa troglodytarum</name>
    <name type="common">fe'i banana</name>
    <dbReference type="NCBI Taxonomy" id="320322"/>
    <lineage>
        <taxon>Eukaryota</taxon>
        <taxon>Viridiplantae</taxon>
        <taxon>Streptophyta</taxon>
        <taxon>Embryophyta</taxon>
        <taxon>Tracheophyta</taxon>
        <taxon>Spermatophyta</taxon>
        <taxon>Magnoliopsida</taxon>
        <taxon>Liliopsida</taxon>
        <taxon>Zingiberales</taxon>
        <taxon>Musaceae</taxon>
        <taxon>Musa</taxon>
    </lineage>
</organism>
<dbReference type="GO" id="GO:0005737">
    <property type="term" value="C:cytoplasm"/>
    <property type="evidence" value="ECO:0007669"/>
    <property type="project" value="UniProtKB-ARBA"/>
</dbReference>
<dbReference type="PANTHER" id="PTHR43139:SF37">
    <property type="entry name" value="ALPHA_BETA-HYDROLASES SUPERFAMILY PROTEIN"/>
    <property type="match status" value="1"/>
</dbReference>
<dbReference type="GO" id="GO:0016787">
    <property type="term" value="F:hydrolase activity"/>
    <property type="evidence" value="ECO:0007669"/>
    <property type="project" value="UniProtKB-KW"/>
</dbReference>
<feature type="region of interest" description="Disordered" evidence="6">
    <location>
        <begin position="329"/>
        <end position="349"/>
    </location>
</feature>
<evidence type="ECO:0000256" key="4">
    <source>
        <dbReference type="ARBA" id="ARBA00023163"/>
    </source>
</evidence>
<dbReference type="PRINTS" id="PR00111">
    <property type="entry name" value="ABHYDROLASE"/>
</dbReference>
<evidence type="ECO:0000256" key="5">
    <source>
        <dbReference type="ARBA" id="ARBA00023242"/>
    </source>
</evidence>
<evidence type="ECO:0000313" key="8">
    <source>
        <dbReference type="EMBL" id="URD73345.1"/>
    </source>
</evidence>
<evidence type="ECO:0000256" key="2">
    <source>
        <dbReference type="ARBA" id="ARBA00011038"/>
    </source>
</evidence>
<comment type="subcellular location">
    <subcellularLocation>
        <location evidence="1">Nucleus</location>
    </subcellularLocation>
</comment>
<dbReference type="Pfam" id="PF00561">
    <property type="entry name" value="Abhydrolase_1"/>
    <property type="match status" value="1"/>
</dbReference>
<dbReference type="InterPro" id="IPR007832">
    <property type="entry name" value="RNA_pol_Rpc34"/>
</dbReference>
<keyword evidence="9" id="KW-1185">Reference proteome</keyword>
<accession>A0A9E7EA29</accession>
<evidence type="ECO:0000259" key="7">
    <source>
        <dbReference type="Pfam" id="PF00561"/>
    </source>
</evidence>
<gene>
    <name evidence="8" type="ORF">MUK42_07846</name>
</gene>
<dbReference type="PANTHER" id="PTHR43139">
    <property type="entry name" value="SI:DKEY-122A22.2"/>
    <property type="match status" value="1"/>
</dbReference>
<keyword evidence="5" id="KW-0539">Nucleus</keyword>
<dbReference type="InterPro" id="IPR029058">
    <property type="entry name" value="AB_hydrolase_fold"/>
</dbReference>
<evidence type="ECO:0000256" key="6">
    <source>
        <dbReference type="SAM" id="MobiDB-lite"/>
    </source>
</evidence>
<evidence type="ECO:0000313" key="9">
    <source>
        <dbReference type="Proteomes" id="UP001055439"/>
    </source>
</evidence>
<dbReference type="InterPro" id="IPR036390">
    <property type="entry name" value="WH_DNA-bd_sf"/>
</dbReference>
<dbReference type="Gene3D" id="3.40.50.1820">
    <property type="entry name" value="alpha/beta hydrolase"/>
    <property type="match status" value="1"/>
</dbReference>
<sequence length="563" mass="63717">MDSPRSLRHRLRLLALAILSLLYRSAPWRLLSLVALWDFVLHLAFLLRGLRPVTLDLGHACVHLWVPAPASGRPRKPALVLVHGFGGNSRWQWEGQIGPLSRSFDLYIPDLVFFGNSRSASRDRSLGYQASCIAEAMQRLGVARYSVVGISYGGFVAFRMAEGPAAGAVERVAILTAGICLTPEQLRDFAAKEERDVCELLLPQNADDLMNLLRRSKYRHPKWIPAFLLQDFIEVMYRNQRMEKSELLKTLLEKGIDLDPIPVLNQDTLILWGDKDDIFPLPLAHQLHRHLGKKSRLEVLKDAGHALQLEKPDQVNHLIEQFLKVTMSRPPMTPQKRRQPDSQSQPPALPESERILYELIKSRKNMGIWTADMKRETGLQNIVVTKALKSLQSKNLIKDVVNVHNKSRKIFMSVEFEPSKEVSGGSWYSDGSLDTEFINILRKMCLKHIEDLKIATIEDIHKCIAASRVMKVECTMQQVLEIVRALALDKEIEELKSTGVAEFSMVQSGKICYRSSRGRQGPSVGHLSSIPCGMCPRISECTLDGVISPNTCVYYKQWLKLEF</sequence>
<dbReference type="OrthoDB" id="6431331at2759"/>
<keyword evidence="3" id="KW-0240">DNA-directed RNA polymerase</keyword>
<dbReference type="Gene3D" id="1.10.10.10">
    <property type="entry name" value="Winged helix-like DNA-binding domain superfamily/Winged helix DNA-binding domain"/>
    <property type="match status" value="1"/>
</dbReference>
<feature type="domain" description="AB hydrolase-1" evidence="7">
    <location>
        <begin position="77"/>
        <end position="312"/>
    </location>
</feature>
<comment type="similarity">
    <text evidence="2">Belongs to the eukaryotic RPC34/RPC39 RNA polymerase subunit family.</text>
</comment>
<dbReference type="SUPFAM" id="SSF53474">
    <property type="entry name" value="alpha/beta-Hydrolases"/>
    <property type="match status" value="1"/>
</dbReference>
<keyword evidence="8" id="KW-0378">Hydrolase</keyword>
<dbReference type="Pfam" id="PF05158">
    <property type="entry name" value="RNA_pol_Rpc34"/>
    <property type="match status" value="2"/>
</dbReference>
<dbReference type="GO" id="GO:0006383">
    <property type="term" value="P:transcription by RNA polymerase III"/>
    <property type="evidence" value="ECO:0007669"/>
    <property type="project" value="InterPro"/>
</dbReference>
<name>A0A9E7EA29_9LILI</name>